<gene>
    <name evidence="3" type="ORF">E1293_14180</name>
</gene>
<accession>A0A4R5BIW0</accession>
<dbReference type="OrthoDB" id="3472778at2"/>
<reference evidence="3 4" key="1">
    <citation type="submission" date="2019-03" db="EMBL/GenBank/DDBJ databases">
        <title>Draft genome sequences of novel Actinobacteria.</title>
        <authorList>
            <person name="Sahin N."/>
            <person name="Ay H."/>
            <person name="Saygin H."/>
        </authorList>
    </citation>
    <scope>NUCLEOTIDE SEQUENCE [LARGE SCALE GENOMIC DNA]</scope>
    <source>
        <strain evidence="3 4">DSM 45941</strain>
    </source>
</reference>
<comment type="caution">
    <text evidence="3">The sequence shown here is derived from an EMBL/GenBank/DDBJ whole genome shotgun (WGS) entry which is preliminary data.</text>
</comment>
<name>A0A4R5BIW0_9ACTN</name>
<feature type="transmembrane region" description="Helical" evidence="2">
    <location>
        <begin position="279"/>
        <end position="297"/>
    </location>
</feature>
<feature type="compositionally biased region" description="Low complexity" evidence="1">
    <location>
        <begin position="27"/>
        <end position="41"/>
    </location>
</feature>
<keyword evidence="2" id="KW-0812">Transmembrane</keyword>
<feature type="transmembrane region" description="Helical" evidence="2">
    <location>
        <begin position="255"/>
        <end position="273"/>
    </location>
</feature>
<feature type="transmembrane region" description="Helical" evidence="2">
    <location>
        <begin position="92"/>
        <end position="113"/>
    </location>
</feature>
<dbReference type="EMBL" id="SMKY01000051">
    <property type="protein sequence ID" value="TDD83692.1"/>
    <property type="molecule type" value="Genomic_DNA"/>
</dbReference>
<dbReference type="Proteomes" id="UP000295578">
    <property type="component" value="Unassembled WGS sequence"/>
</dbReference>
<proteinExistence type="predicted"/>
<organism evidence="3 4">
    <name type="scientific">Actinomadura darangshiensis</name>
    <dbReference type="NCBI Taxonomy" id="705336"/>
    <lineage>
        <taxon>Bacteria</taxon>
        <taxon>Bacillati</taxon>
        <taxon>Actinomycetota</taxon>
        <taxon>Actinomycetes</taxon>
        <taxon>Streptosporangiales</taxon>
        <taxon>Thermomonosporaceae</taxon>
        <taxon>Actinomadura</taxon>
    </lineage>
</organism>
<feature type="transmembrane region" description="Helical" evidence="2">
    <location>
        <begin position="309"/>
        <end position="330"/>
    </location>
</feature>
<dbReference type="AlphaFoldDB" id="A0A4R5BIW0"/>
<evidence type="ECO:0008006" key="5">
    <source>
        <dbReference type="Google" id="ProtNLM"/>
    </source>
</evidence>
<keyword evidence="2" id="KW-0472">Membrane</keyword>
<protein>
    <recommendedName>
        <fullName evidence="5">MFS transporter</fullName>
    </recommendedName>
</protein>
<evidence type="ECO:0000313" key="4">
    <source>
        <dbReference type="Proteomes" id="UP000295578"/>
    </source>
</evidence>
<sequence>MSSHARRHPPGALATEPPAHPAPSAPSAPSAHPDPAGGAAERAVRRRLGTLGALLLTCTAVPAAVLVVPDASGNVVPAAASALELGDAEIPALLRATGLSLPALLVTVPLAAVAARRLPAWGVLVAGLAALLSGLGAAKFAHSVPLVEAVRTVQGAGAGIVLPATLVLVWERRNRELSAVWAGVLAGALILAMPLALRAVPMPADGTAVRDWHVALAPCPLLAVAAAAAALAYPVLRGRGHRRLPRARHTERGQLLLPFVPAAGFAFLAVVAADGWSPGARLLVAGLAPPALLGLALTGGRDATAGSPFGCAVVMIATGLLGYPVAAPLAGLSATGARLEGAGAPLLPFAAAAAAALAGALAATRAAPRAAVPAGYLLMIVAVLLALATGAHDRWALLAPLTALGAGAGLALAASLRDASAGAALFGLSLCFPALLAGQLLVLSLQAARLQRLRPVTDAQQLYALLEGYRSWLIVAGTAGALLAGATARLCAGRAERVRAGAARPSRNAAPGPRAG</sequence>
<evidence type="ECO:0000313" key="3">
    <source>
        <dbReference type="EMBL" id="TDD83692.1"/>
    </source>
</evidence>
<evidence type="ECO:0000256" key="2">
    <source>
        <dbReference type="SAM" id="Phobius"/>
    </source>
</evidence>
<feature type="transmembrane region" description="Helical" evidence="2">
    <location>
        <begin position="153"/>
        <end position="170"/>
    </location>
</feature>
<feature type="transmembrane region" description="Helical" evidence="2">
    <location>
        <begin position="370"/>
        <end position="389"/>
    </location>
</feature>
<feature type="transmembrane region" description="Helical" evidence="2">
    <location>
        <begin position="472"/>
        <end position="492"/>
    </location>
</feature>
<feature type="region of interest" description="Disordered" evidence="1">
    <location>
        <begin position="1"/>
        <end position="41"/>
    </location>
</feature>
<feature type="transmembrane region" description="Helical" evidence="2">
    <location>
        <begin position="177"/>
        <end position="200"/>
    </location>
</feature>
<keyword evidence="2" id="KW-1133">Transmembrane helix</keyword>
<dbReference type="RefSeq" id="WP_132197817.1">
    <property type="nucleotide sequence ID" value="NZ_SMKY01000051.1"/>
</dbReference>
<feature type="transmembrane region" description="Helical" evidence="2">
    <location>
        <begin position="120"/>
        <end position="141"/>
    </location>
</feature>
<keyword evidence="4" id="KW-1185">Reference proteome</keyword>
<feature type="transmembrane region" description="Helical" evidence="2">
    <location>
        <begin position="423"/>
        <end position="445"/>
    </location>
</feature>
<feature type="transmembrane region" description="Helical" evidence="2">
    <location>
        <begin position="212"/>
        <end position="235"/>
    </location>
</feature>
<evidence type="ECO:0000256" key="1">
    <source>
        <dbReference type="SAM" id="MobiDB-lite"/>
    </source>
</evidence>
<feature type="transmembrane region" description="Helical" evidence="2">
    <location>
        <begin position="51"/>
        <end position="72"/>
    </location>
</feature>
<feature type="transmembrane region" description="Helical" evidence="2">
    <location>
        <begin position="342"/>
        <end position="363"/>
    </location>
</feature>
<feature type="transmembrane region" description="Helical" evidence="2">
    <location>
        <begin position="395"/>
        <end position="416"/>
    </location>
</feature>